<keyword evidence="1" id="KW-0175">Coiled coil</keyword>
<dbReference type="OrthoDB" id="658938at2"/>
<feature type="coiled-coil region" evidence="1">
    <location>
        <begin position="273"/>
        <end position="300"/>
    </location>
</feature>
<comment type="caution">
    <text evidence="2">The sequence shown here is derived from an EMBL/GenBank/DDBJ whole genome shotgun (WGS) entry which is preliminary data.</text>
</comment>
<gene>
    <name evidence="2" type="ORF">LPB301_15105</name>
</gene>
<dbReference type="KEGG" id="prn:BW723_16540"/>
<dbReference type="RefSeq" id="WP_068364035.1">
    <property type="nucleotide sequence ID" value="NZ_CP019337.1"/>
</dbReference>
<evidence type="ECO:0000256" key="1">
    <source>
        <dbReference type="SAM" id="Coils"/>
    </source>
</evidence>
<reference evidence="3" key="1">
    <citation type="submission" date="2016-02" db="EMBL/GenBank/DDBJ databases">
        <title>Paenibacillus sp. LPB0068, isolated from Crassostrea gigas.</title>
        <authorList>
            <person name="Shin S.-K."/>
            <person name="Yi H."/>
        </authorList>
    </citation>
    <scope>NUCLEOTIDE SEQUENCE [LARGE SCALE GENOMIC DNA]</scope>
    <source>
        <strain evidence="3">KCTC 23969</strain>
    </source>
</reference>
<evidence type="ECO:0008006" key="4">
    <source>
        <dbReference type="Google" id="ProtNLM"/>
    </source>
</evidence>
<proteinExistence type="predicted"/>
<keyword evidence="3" id="KW-1185">Reference proteome</keyword>
<dbReference type="EMBL" id="LSFL01000041">
    <property type="protein sequence ID" value="OBY62209.1"/>
    <property type="molecule type" value="Genomic_DNA"/>
</dbReference>
<accession>A0A1B8TRJ4</accession>
<evidence type="ECO:0000313" key="2">
    <source>
        <dbReference type="EMBL" id="OBY62209.1"/>
    </source>
</evidence>
<name>A0A1B8TRJ4_9FLAO</name>
<sequence length="300" mass="33500">MKKRILLIALIAMNFGIHSQTKIGFDINDAFDVSGNSVAHYGMSRISGTGYHYVGLSGYFGLNFYTQGKERIKILGNGNIGIGIAAPNAKLEVSDELRVRLATNYVDKNVVRIIPLNYSGITGAMNWSIRGTYQYSNGVGINAIGGDLDIIKSWNRNTILATKSDGTSLGNVGIGTINPDMKLTVNGSVHAKEVKIDLNIPAPDYVFKKSYRLIDLEELENFIKENNHLPEIPSAKEFEKNGIMLAKMDMDLLKKIEELTLYTIAQEKKIEKVEKENESLKFLLKKVVELQKRLEKLEKE</sequence>
<protein>
    <recommendedName>
        <fullName evidence="4">Peptidase S74 domain-containing protein</fullName>
    </recommendedName>
</protein>
<evidence type="ECO:0000313" key="3">
    <source>
        <dbReference type="Proteomes" id="UP000092612"/>
    </source>
</evidence>
<dbReference type="AlphaFoldDB" id="A0A1B8TRJ4"/>
<organism evidence="2 3">
    <name type="scientific">Polaribacter reichenbachii</name>
    <dbReference type="NCBI Taxonomy" id="996801"/>
    <lineage>
        <taxon>Bacteria</taxon>
        <taxon>Pseudomonadati</taxon>
        <taxon>Bacteroidota</taxon>
        <taxon>Flavobacteriia</taxon>
        <taxon>Flavobacteriales</taxon>
        <taxon>Flavobacteriaceae</taxon>
    </lineage>
</organism>
<dbReference type="Proteomes" id="UP000092612">
    <property type="component" value="Unassembled WGS sequence"/>
</dbReference>